<dbReference type="GO" id="GO:0030286">
    <property type="term" value="C:dynein complex"/>
    <property type="evidence" value="ECO:0007669"/>
    <property type="project" value="InterPro"/>
</dbReference>
<evidence type="ECO:0000313" key="3">
    <source>
        <dbReference type="Proteomes" id="UP000030746"/>
    </source>
</evidence>
<keyword evidence="3" id="KW-1185">Reference proteome</keyword>
<evidence type="ECO:0000313" key="2">
    <source>
        <dbReference type="EMBL" id="ESP05579.1"/>
    </source>
</evidence>
<dbReference type="RefSeq" id="XP_009044124.1">
    <property type="nucleotide sequence ID" value="XM_009045876.1"/>
</dbReference>
<dbReference type="CTD" id="20247543"/>
<organism evidence="2 3">
    <name type="scientific">Lottia gigantea</name>
    <name type="common">Giant owl limpet</name>
    <dbReference type="NCBI Taxonomy" id="225164"/>
    <lineage>
        <taxon>Eukaryota</taxon>
        <taxon>Metazoa</taxon>
        <taxon>Spiralia</taxon>
        <taxon>Lophotrochozoa</taxon>
        <taxon>Mollusca</taxon>
        <taxon>Gastropoda</taxon>
        <taxon>Patellogastropoda</taxon>
        <taxon>Lottioidea</taxon>
        <taxon>Lottiidae</taxon>
        <taxon>Lottia</taxon>
    </lineage>
</organism>
<dbReference type="Proteomes" id="UP000030746">
    <property type="component" value="Unassembled WGS sequence"/>
</dbReference>
<feature type="compositionally biased region" description="Basic and acidic residues" evidence="1">
    <location>
        <begin position="79"/>
        <end position="98"/>
    </location>
</feature>
<feature type="compositionally biased region" description="Polar residues" evidence="1">
    <location>
        <begin position="58"/>
        <end position="68"/>
    </location>
</feature>
<accession>V4AN37</accession>
<feature type="compositionally biased region" description="Basic and acidic residues" evidence="1">
    <location>
        <begin position="47"/>
        <end position="57"/>
    </location>
</feature>
<sequence>MGCGASSQKEEQPTPTNKRKQEQDFQSLNGPSPVEDSQDYSPTPETDLQRELSRNGTEKNSPGRSPKSTPRKAKPPSMRSREKSHENGEVADSEAHEKGYKRMVRQKMIDATSGHDLQELHKTIENFEKQKLDDCGDLRRAKEKLQYLTLKRDLRDAIRRRHAGVLEKSIQDAKNSKFADKLTNQIQVAEKLQRHLQELKNCAHDICKMEQTTISELRSYHHPPPCVHDVMAATYMLMGYSEDRLGDWNEIQAYLGQLTRDKLIRQIGEFDTKHVNEITASRVKSILQAYTLEEVKDASYGAATFYVWADNMVAKIEKDKESEYDREQTEVGGSATSKGGGSVKKKG</sequence>
<dbReference type="OrthoDB" id="6129702at2759"/>
<evidence type="ECO:0000256" key="1">
    <source>
        <dbReference type="SAM" id="MobiDB-lite"/>
    </source>
</evidence>
<dbReference type="HOGENOM" id="CLU_799941_0_0_1"/>
<dbReference type="KEGG" id="lgi:LOTGIDRAFT_228104"/>
<dbReference type="OMA" id="SEIHSYH"/>
<protein>
    <submittedName>
        <fullName evidence="2">Uncharacterized protein</fullName>
    </submittedName>
</protein>
<feature type="compositionally biased region" description="Gly residues" evidence="1">
    <location>
        <begin position="338"/>
        <end position="347"/>
    </location>
</feature>
<proteinExistence type="predicted"/>
<dbReference type="PANTHER" id="PTHR45703">
    <property type="entry name" value="DYNEIN HEAVY CHAIN"/>
    <property type="match status" value="1"/>
</dbReference>
<dbReference type="EMBL" id="KB199650">
    <property type="protein sequence ID" value="ESP05579.1"/>
    <property type="molecule type" value="Genomic_DNA"/>
</dbReference>
<reference evidence="2 3" key="1">
    <citation type="journal article" date="2013" name="Nature">
        <title>Insights into bilaterian evolution from three spiralian genomes.</title>
        <authorList>
            <person name="Simakov O."/>
            <person name="Marletaz F."/>
            <person name="Cho S.J."/>
            <person name="Edsinger-Gonzales E."/>
            <person name="Havlak P."/>
            <person name="Hellsten U."/>
            <person name="Kuo D.H."/>
            <person name="Larsson T."/>
            <person name="Lv J."/>
            <person name="Arendt D."/>
            <person name="Savage R."/>
            <person name="Osoegawa K."/>
            <person name="de Jong P."/>
            <person name="Grimwood J."/>
            <person name="Chapman J.A."/>
            <person name="Shapiro H."/>
            <person name="Aerts A."/>
            <person name="Otillar R.P."/>
            <person name="Terry A.Y."/>
            <person name="Boore J.L."/>
            <person name="Grigoriev I.V."/>
            <person name="Lindberg D.R."/>
            <person name="Seaver E.C."/>
            <person name="Weisblat D.A."/>
            <person name="Putnam N.H."/>
            <person name="Rokhsar D.S."/>
        </authorList>
    </citation>
    <scope>NUCLEOTIDE SEQUENCE [LARGE SCALE GENOMIC DNA]</scope>
</reference>
<feature type="region of interest" description="Disordered" evidence="1">
    <location>
        <begin position="320"/>
        <end position="347"/>
    </location>
</feature>
<dbReference type="GO" id="GO:0051959">
    <property type="term" value="F:dynein light intermediate chain binding"/>
    <property type="evidence" value="ECO:0007669"/>
    <property type="project" value="InterPro"/>
</dbReference>
<dbReference type="AlphaFoldDB" id="V4AN37"/>
<gene>
    <name evidence="2" type="ORF">LOTGIDRAFT_228104</name>
</gene>
<dbReference type="GO" id="GO:0007018">
    <property type="term" value="P:microtubule-based movement"/>
    <property type="evidence" value="ECO:0007669"/>
    <property type="project" value="InterPro"/>
</dbReference>
<feature type="region of interest" description="Disordered" evidence="1">
    <location>
        <begin position="1"/>
        <end position="98"/>
    </location>
</feature>
<feature type="compositionally biased region" description="Basic and acidic residues" evidence="1">
    <location>
        <begin position="320"/>
        <end position="329"/>
    </location>
</feature>
<dbReference type="InterPro" id="IPR026983">
    <property type="entry name" value="DHC"/>
</dbReference>
<dbReference type="Gene3D" id="1.20.920.60">
    <property type="match status" value="1"/>
</dbReference>
<name>V4AN37_LOTGI</name>
<dbReference type="GO" id="GO:0045505">
    <property type="term" value="F:dynein intermediate chain binding"/>
    <property type="evidence" value="ECO:0007669"/>
    <property type="project" value="InterPro"/>
</dbReference>
<dbReference type="GeneID" id="20247543"/>